<dbReference type="Pfam" id="PF10002">
    <property type="entry name" value="DUF2243"/>
    <property type="match status" value="1"/>
</dbReference>
<feature type="transmembrane region" description="Helical" evidence="1">
    <location>
        <begin position="55"/>
        <end position="75"/>
    </location>
</feature>
<dbReference type="RefSeq" id="WP_189688781.1">
    <property type="nucleotide sequence ID" value="NZ_BMYK01000015.1"/>
</dbReference>
<gene>
    <name evidence="2" type="ORF">GCM10007320_41180</name>
</gene>
<dbReference type="Proteomes" id="UP000626210">
    <property type="component" value="Unassembled WGS sequence"/>
</dbReference>
<proteinExistence type="predicted"/>
<feature type="transmembrane region" description="Helical" evidence="1">
    <location>
        <begin position="87"/>
        <end position="111"/>
    </location>
</feature>
<evidence type="ECO:0008006" key="4">
    <source>
        <dbReference type="Google" id="ProtNLM"/>
    </source>
</evidence>
<evidence type="ECO:0000313" key="2">
    <source>
        <dbReference type="EMBL" id="GHC91886.1"/>
    </source>
</evidence>
<dbReference type="EMBL" id="BMYK01000015">
    <property type="protein sequence ID" value="GHC91886.1"/>
    <property type="molecule type" value="Genomic_DNA"/>
</dbReference>
<keyword evidence="1" id="KW-1133">Transmembrane helix</keyword>
<organism evidence="2 3">
    <name type="scientific">Pseudorhodoferax aquiterrae</name>
    <dbReference type="NCBI Taxonomy" id="747304"/>
    <lineage>
        <taxon>Bacteria</taxon>
        <taxon>Pseudomonadati</taxon>
        <taxon>Pseudomonadota</taxon>
        <taxon>Betaproteobacteria</taxon>
        <taxon>Burkholderiales</taxon>
        <taxon>Comamonadaceae</taxon>
    </lineage>
</organism>
<accession>A0ABQ3G6M6</accession>
<keyword evidence="1" id="KW-0472">Membrane</keyword>
<sequence>MSAPANAPGRSALLLGIALGGFFDGIVLHQILQWHHLLSGLERVRDLRLQLLADGMFHALMYLLALAGLVGLWRARGAWDEPGAGRVLGSAALLGFGGWHVLDALLSHWLLGLHRVRMDVADPLAWDLGWLAAFGLVPLALALWWRRRPPPPKGGGAGRRGAAALGLAALLAGPLAALPADTDQVLVVFAPGTRGARAFDALARLDARVLWARDGVWALQMDQPRQAWGLLADGALLVGRGPLAGCLGATRFAPR</sequence>
<evidence type="ECO:0000256" key="1">
    <source>
        <dbReference type="SAM" id="Phobius"/>
    </source>
</evidence>
<keyword evidence="1" id="KW-0812">Transmembrane</keyword>
<dbReference type="InterPro" id="IPR018719">
    <property type="entry name" value="DUF2243_membrane"/>
</dbReference>
<keyword evidence="3" id="KW-1185">Reference proteome</keyword>
<feature type="transmembrane region" description="Helical" evidence="1">
    <location>
        <begin position="12"/>
        <end position="35"/>
    </location>
</feature>
<comment type="caution">
    <text evidence="2">The sequence shown here is derived from an EMBL/GenBank/DDBJ whole genome shotgun (WGS) entry which is preliminary data.</text>
</comment>
<feature type="transmembrane region" description="Helical" evidence="1">
    <location>
        <begin position="123"/>
        <end position="145"/>
    </location>
</feature>
<name>A0ABQ3G6M6_9BURK</name>
<reference evidence="3" key="1">
    <citation type="journal article" date="2019" name="Int. J. Syst. Evol. Microbiol.">
        <title>The Global Catalogue of Microorganisms (GCM) 10K type strain sequencing project: providing services to taxonomists for standard genome sequencing and annotation.</title>
        <authorList>
            <consortium name="The Broad Institute Genomics Platform"/>
            <consortium name="The Broad Institute Genome Sequencing Center for Infectious Disease"/>
            <person name="Wu L."/>
            <person name="Ma J."/>
        </authorList>
    </citation>
    <scope>NUCLEOTIDE SEQUENCE [LARGE SCALE GENOMIC DNA]</scope>
    <source>
        <strain evidence="3">KCTC 23314</strain>
    </source>
</reference>
<protein>
    <recommendedName>
        <fullName evidence="4">DUF2243 domain-containing protein</fullName>
    </recommendedName>
</protein>
<evidence type="ECO:0000313" key="3">
    <source>
        <dbReference type="Proteomes" id="UP000626210"/>
    </source>
</evidence>